<keyword evidence="12" id="KW-1185">Reference proteome</keyword>
<dbReference type="EMBL" id="VNWL01000006">
    <property type="protein sequence ID" value="TXK08537.1"/>
    <property type="molecule type" value="Genomic_DNA"/>
</dbReference>
<evidence type="ECO:0000313" key="9">
    <source>
        <dbReference type="EMBL" id="RIV74415.1"/>
    </source>
</evidence>
<evidence type="ECO:0000256" key="3">
    <source>
        <dbReference type="ARBA" id="ARBA00012663"/>
    </source>
</evidence>
<comment type="catalytic activity">
    <reaction evidence="1">
        <text>Hydrolysis of terminal non-reducing N-acetyl-D-hexosamine residues in N-acetyl-beta-D-hexosaminides.</text>
        <dbReference type="EC" id="3.2.1.52"/>
    </reaction>
</comment>
<dbReference type="PRINTS" id="PR00133">
    <property type="entry name" value="GLHYDRLASE3"/>
</dbReference>
<evidence type="ECO:0000313" key="11">
    <source>
        <dbReference type="Proteomes" id="UP000284189"/>
    </source>
</evidence>
<dbReference type="Gene3D" id="3.20.20.300">
    <property type="entry name" value="Glycoside hydrolase, family 3, N-terminal domain"/>
    <property type="match status" value="1"/>
</dbReference>
<dbReference type="InterPro" id="IPR036962">
    <property type="entry name" value="Glyco_hydro_3_N_sf"/>
</dbReference>
<evidence type="ECO:0000256" key="5">
    <source>
        <dbReference type="ARBA" id="ARBA00023295"/>
    </source>
</evidence>
<keyword evidence="6" id="KW-0732">Signal</keyword>
<dbReference type="EC" id="3.2.1.52" evidence="3"/>
<dbReference type="GO" id="GO:0004563">
    <property type="term" value="F:beta-N-acetylhexosaminidase activity"/>
    <property type="evidence" value="ECO:0007669"/>
    <property type="project" value="UniProtKB-EC"/>
</dbReference>
<keyword evidence="5" id="KW-0326">Glycosidase</keyword>
<dbReference type="Pfam" id="PF00144">
    <property type="entry name" value="Beta-lactamase"/>
    <property type="match status" value="1"/>
</dbReference>
<dbReference type="RefSeq" id="WP_119638375.1">
    <property type="nucleotide sequence ID" value="NZ_QXFJ01000007.1"/>
</dbReference>
<evidence type="ECO:0000259" key="7">
    <source>
        <dbReference type="Pfam" id="PF00144"/>
    </source>
</evidence>
<dbReference type="SUPFAM" id="SSF56601">
    <property type="entry name" value="beta-lactamase/transpeptidase-like"/>
    <property type="match status" value="1"/>
</dbReference>
<dbReference type="Proteomes" id="UP000284189">
    <property type="component" value="Unassembled WGS sequence"/>
</dbReference>
<sequence>MRINLYFSLFLFICIQSFGQTDPLVTMDSTAQKAWVESQYNAMSLQERVGQLFMVSIASNQDKAATDKIKNLVKQEGIGGVIFSSGTPTAQAKLTNAYQSESKVPLLIGTDAEWGMAMRLDSTYAFPWNMTLGAIQDSTIVEKVGHQIGKHAKRLGVHINFAPDLDVNNNPRNPIIGNRSFGEDPKNVSQKGIAFLKGMEAAGVLSCGKHFPGHGDTETDSHKALPIIDSFKEELDSIELFPFRKAMENGLSSVMVAHLDVPALESREGHPSTLSKAIVTDLLQKELGFQGLIFTDALNMKAVSQFAPDGEVELQAFLAGNDVLLMPEDVDKAKVKLMEAYNKGIISEERLALSVKKILKAKYKVGLNDYHPVSLENLYEDLNSIENDVLYEEAIEGAITVAKNNFSLMPIKKLDNKKIAYVHFGDDSGSVFLKSLNKYFKVTEIDAKSISEYKTELANYNLVIIGFHKSNASPWKGYKFSQNELYWLEEISHLRTSNTILTLFTKPYALLDVPNLDAMDGVVVAYQNSDIAQEKAAEAIFGAIGTTGKLPVSAHTELPMGTGLEMKPIQRLGYSFPERVGMSSEGLAMVDTLVQHGIDSLMFPGAQVLVARRGKVIYDKNFGKPTYDSEEHIISESIYDLASLTKILSTLPMIMKMEEEGKIALNDTFKDLIPEYADTELKDVTVLKALSHYGRLPSWIAFYLDTLTKDRKPSTEFYRNNPSEAFPYKVADHLYLTRSYKDSIYNRIGRQTLKSNRYRYSDVGYYIFKEYIEKTYQRPIDELVDEFFYKPMGLQRTTFNPLKKFQVDEIVPTEEDDYFRYQRIQGYVHDMGAAMLGGVGGHAGLFSTANEVAIIMQMYLQGGYYGGEQFLNERTIKKFNTCYFCNKNVRRGVGFDKPQLEEKGPTCGCVSSKSFGHSGFTGTYTWADPDAEIVYVFLSNRTYPSAANNLLINSALRTRIQQVIYDSIIN</sequence>
<dbReference type="InterPro" id="IPR012338">
    <property type="entry name" value="Beta-lactam/transpept-like"/>
</dbReference>
<protein>
    <recommendedName>
        <fullName evidence="3">beta-N-acetylhexosaminidase</fullName>
        <ecNumber evidence="3">3.2.1.52</ecNumber>
    </recommendedName>
</protein>
<dbReference type="InterPro" id="IPR017853">
    <property type="entry name" value="GH"/>
</dbReference>
<dbReference type="SUPFAM" id="SSF51445">
    <property type="entry name" value="(Trans)glycosidases"/>
    <property type="match status" value="1"/>
</dbReference>
<dbReference type="EMBL" id="QXFJ01000007">
    <property type="protein sequence ID" value="RIV74415.1"/>
    <property type="molecule type" value="Genomic_DNA"/>
</dbReference>
<evidence type="ECO:0000313" key="12">
    <source>
        <dbReference type="Proteomes" id="UP000321528"/>
    </source>
</evidence>
<dbReference type="InterPro" id="IPR001466">
    <property type="entry name" value="Beta-lactam-related"/>
</dbReference>
<accession>A0A418NCT4</accession>
<gene>
    <name evidence="9" type="ORF">D2U88_00675</name>
    <name evidence="10" type="ORF">FQ019_00655</name>
</gene>
<dbReference type="PANTHER" id="PTHR30480:SF13">
    <property type="entry name" value="BETA-HEXOSAMINIDASE"/>
    <property type="match status" value="1"/>
</dbReference>
<evidence type="ECO:0000313" key="10">
    <source>
        <dbReference type="EMBL" id="TXK08537.1"/>
    </source>
</evidence>
<dbReference type="Gene3D" id="3.40.710.10">
    <property type="entry name" value="DD-peptidase/beta-lactamase superfamily"/>
    <property type="match status" value="1"/>
</dbReference>
<evidence type="ECO:0000256" key="1">
    <source>
        <dbReference type="ARBA" id="ARBA00001231"/>
    </source>
</evidence>
<keyword evidence="4 10" id="KW-0378">Hydrolase</keyword>
<comment type="similarity">
    <text evidence="2">Belongs to the glycosyl hydrolase 3 family.</text>
</comment>
<reference evidence="10 12" key="2">
    <citation type="submission" date="2019-07" db="EMBL/GenBank/DDBJ databases">
        <title>Draft genome of two Muricauda strains isolated from deep sea.</title>
        <authorList>
            <person name="Sun C."/>
        </authorList>
    </citation>
    <scope>NUCLEOTIDE SEQUENCE [LARGE SCALE GENOMIC DNA]</scope>
    <source>
        <strain evidence="10 12">NH166</strain>
    </source>
</reference>
<dbReference type="PANTHER" id="PTHR30480">
    <property type="entry name" value="BETA-HEXOSAMINIDASE-RELATED"/>
    <property type="match status" value="1"/>
</dbReference>
<proteinExistence type="inferred from homology"/>
<feature type="signal peptide" evidence="6">
    <location>
        <begin position="1"/>
        <end position="19"/>
    </location>
</feature>
<dbReference type="InterPro" id="IPR036881">
    <property type="entry name" value="Glyco_hydro_3_C_sf"/>
</dbReference>
<evidence type="ECO:0000256" key="6">
    <source>
        <dbReference type="SAM" id="SignalP"/>
    </source>
</evidence>
<organism evidence="9 11">
    <name type="scientific">Flagellimonas aequoris</name>
    <dbReference type="NCBI Taxonomy" id="2306997"/>
    <lineage>
        <taxon>Bacteria</taxon>
        <taxon>Pseudomonadati</taxon>
        <taxon>Bacteroidota</taxon>
        <taxon>Flavobacteriia</taxon>
        <taxon>Flavobacteriales</taxon>
        <taxon>Flavobacteriaceae</taxon>
        <taxon>Flagellimonas</taxon>
    </lineage>
</organism>
<dbReference type="Proteomes" id="UP000321528">
    <property type="component" value="Unassembled WGS sequence"/>
</dbReference>
<dbReference type="GO" id="GO:0009254">
    <property type="term" value="P:peptidoglycan turnover"/>
    <property type="evidence" value="ECO:0007669"/>
    <property type="project" value="TreeGrafter"/>
</dbReference>
<dbReference type="Pfam" id="PF00933">
    <property type="entry name" value="Glyco_hydro_3"/>
    <property type="match status" value="1"/>
</dbReference>
<dbReference type="InterPro" id="IPR050226">
    <property type="entry name" value="NagZ_Beta-hexosaminidase"/>
</dbReference>
<evidence type="ECO:0000259" key="8">
    <source>
        <dbReference type="Pfam" id="PF00933"/>
    </source>
</evidence>
<dbReference type="GO" id="GO:0005975">
    <property type="term" value="P:carbohydrate metabolic process"/>
    <property type="evidence" value="ECO:0007669"/>
    <property type="project" value="InterPro"/>
</dbReference>
<feature type="domain" description="Glycoside hydrolase family 3 N-terminal" evidence="8">
    <location>
        <begin position="45"/>
        <end position="360"/>
    </location>
</feature>
<dbReference type="Gene3D" id="3.40.50.1700">
    <property type="entry name" value="Glycoside hydrolase family 3 C-terminal domain"/>
    <property type="match status" value="1"/>
</dbReference>
<comment type="caution">
    <text evidence="9">The sequence shown here is derived from an EMBL/GenBank/DDBJ whole genome shotgun (WGS) entry which is preliminary data.</text>
</comment>
<feature type="domain" description="Beta-lactamase-related" evidence="7">
    <location>
        <begin position="590"/>
        <end position="945"/>
    </location>
</feature>
<dbReference type="AlphaFoldDB" id="A0A418NCT4"/>
<evidence type="ECO:0000256" key="4">
    <source>
        <dbReference type="ARBA" id="ARBA00022801"/>
    </source>
</evidence>
<evidence type="ECO:0000256" key="2">
    <source>
        <dbReference type="ARBA" id="ARBA00005336"/>
    </source>
</evidence>
<reference evidence="9 11" key="1">
    <citation type="submission" date="2018-08" db="EMBL/GenBank/DDBJ databases">
        <title>Proposal of Muricauda 72 sp.nov. and Muricauda NH166 sp.nov., isolated from seawater.</title>
        <authorList>
            <person name="Cheng H."/>
            <person name="Wu Y.-H."/>
            <person name="Guo L.-L."/>
            <person name="Xu X.-W."/>
        </authorList>
    </citation>
    <scope>NUCLEOTIDE SEQUENCE [LARGE SCALE GENOMIC DNA]</scope>
    <source>
        <strain evidence="9 11">NH166</strain>
    </source>
</reference>
<name>A0A418NCT4_9FLAO</name>
<dbReference type="OrthoDB" id="9805821at2"/>
<dbReference type="InterPro" id="IPR001764">
    <property type="entry name" value="Glyco_hydro_3_N"/>
</dbReference>
<feature type="chain" id="PRO_5019263258" description="beta-N-acetylhexosaminidase" evidence="6">
    <location>
        <begin position="20"/>
        <end position="970"/>
    </location>
</feature>